<dbReference type="CDD" id="cd00590">
    <property type="entry name" value="RRM_SF"/>
    <property type="match status" value="1"/>
</dbReference>
<proteinExistence type="predicted"/>
<protein>
    <recommendedName>
        <fullName evidence="11">RRM domain-containing protein</fullName>
    </recommendedName>
</protein>
<comment type="subcellular location">
    <subcellularLocation>
        <location evidence="1">Nucleus</location>
    </subcellularLocation>
</comment>
<dbReference type="Pfam" id="PF08263">
    <property type="entry name" value="LRRNT_2"/>
    <property type="match status" value="1"/>
</dbReference>
<dbReference type="GO" id="GO:0006397">
    <property type="term" value="P:mRNA processing"/>
    <property type="evidence" value="ECO:0007669"/>
    <property type="project" value="UniProtKB-KW"/>
</dbReference>
<keyword evidence="6" id="KW-0508">mRNA splicing</keyword>
<sequence length="747" mass="83975">MKGSCCSRLNIPAFVLLTWMFLSTVSEDGIKCLEGIKNSLKDPDGKLSNWTFGNNSAGFICNFVGVSCWDKGENRVSLRGNLRAFSWRTGGELEVNWRRTEGENGAFWRQSRAGRMKEWQWGDKRPEARNIGARRADASREDVRRSGAWRMGERRCGFSVFVDNVSKRIRPSTLTDAFSGYGRVLDTYVAYNNKKREMKSSTFAFIRFSSVIQACKAVEKGHGRIMDGHKIRVFRAKDSRNGSNVPTNKQRGCNSGVRVQSFRDERSFKEALLGAPKSDPTGSGNVSLTNEHKGGPRSPAVQVKFVDRDAQQSSTGAGNEAAIVEVAKDETEWRSRCLVGEIKDMYNLELVQDALQSDGVSAKVSSWYGMLVVIQFTSAEEMQSIWARREEMLRLWFDQFELLEGFKGKRKLKLWVVLQDVPLQVWCDSFFRGIANRWGSFIKLDEDTQHRRRFDEARILLTANKLSEVPESLAIIVNGACNRIRIRVEIHEGDRRFIDGRSPFDAPANEDINASFPEPRMQENVNEPIFPEEDVGWSDDVEDFGQVDMNPVRCNKGPQMSLNSCGLVEVPILNGDGPVNKLIRSPNIPRQSQVVEEVDPTLSGESRLQDVQIEAVDEVCFIPTGGQLQRGKKYNNSSGYQALNFRAGMDKFRWWLGPQKGKSNENSKGRKGRKSKMDINQTIRSGFELQQFLGESGEPSPSLQSTPASEAVETLAVGNTLGIAFQAPEHIVIQNLEILEREDSNGC</sequence>
<dbReference type="AlphaFoldDB" id="A0A9W7IYC8"/>
<evidence type="ECO:0000313" key="12">
    <source>
        <dbReference type="EMBL" id="GMJ04216.1"/>
    </source>
</evidence>
<evidence type="ECO:0000256" key="10">
    <source>
        <dbReference type="SAM" id="SignalP"/>
    </source>
</evidence>
<keyword evidence="7" id="KW-0539">Nucleus</keyword>
<feature type="chain" id="PRO_5040763345" description="RRM domain-containing protein" evidence="10">
    <location>
        <begin position="27"/>
        <end position="747"/>
    </location>
</feature>
<feature type="region of interest" description="Disordered" evidence="9">
    <location>
        <begin position="271"/>
        <end position="299"/>
    </location>
</feature>
<evidence type="ECO:0000313" key="13">
    <source>
        <dbReference type="Proteomes" id="UP001165190"/>
    </source>
</evidence>
<dbReference type="Gene3D" id="3.30.70.330">
    <property type="match status" value="1"/>
</dbReference>
<dbReference type="InterPro" id="IPR035979">
    <property type="entry name" value="RBD_domain_sf"/>
</dbReference>
<feature type="domain" description="RRM" evidence="11">
    <location>
        <begin position="158"/>
        <end position="238"/>
    </location>
</feature>
<evidence type="ECO:0000256" key="3">
    <source>
        <dbReference type="ARBA" id="ARBA00022664"/>
    </source>
</evidence>
<evidence type="ECO:0000256" key="1">
    <source>
        <dbReference type="ARBA" id="ARBA00004123"/>
    </source>
</evidence>
<dbReference type="Proteomes" id="UP001165190">
    <property type="component" value="Unassembled WGS sequence"/>
</dbReference>
<dbReference type="PANTHER" id="PTHR48028:SF4">
    <property type="entry name" value="SC35-LIKE SPLICING FACTOR"/>
    <property type="match status" value="1"/>
</dbReference>
<comment type="caution">
    <text evidence="12">The sequence shown here is derived from an EMBL/GenBank/DDBJ whole genome shotgun (WGS) entry which is preliminary data.</text>
</comment>
<evidence type="ECO:0000256" key="6">
    <source>
        <dbReference type="ARBA" id="ARBA00023187"/>
    </source>
</evidence>
<dbReference type="InterPro" id="IPR013210">
    <property type="entry name" value="LRR_N_plant-typ"/>
</dbReference>
<dbReference type="InterPro" id="IPR000504">
    <property type="entry name" value="RRM_dom"/>
</dbReference>
<dbReference type="PANTHER" id="PTHR48028">
    <property type="entry name" value="GLYCINE-RICH RNA-BINDING PROTEIN RZ1A"/>
    <property type="match status" value="1"/>
</dbReference>
<feature type="signal peptide" evidence="10">
    <location>
        <begin position="1"/>
        <end position="26"/>
    </location>
</feature>
<evidence type="ECO:0000256" key="9">
    <source>
        <dbReference type="SAM" id="MobiDB-lite"/>
    </source>
</evidence>
<evidence type="ECO:0000256" key="8">
    <source>
        <dbReference type="PROSITE-ProRule" id="PRU00176"/>
    </source>
</evidence>
<keyword evidence="3" id="KW-0507">mRNA processing</keyword>
<dbReference type="EMBL" id="BSYR01000038">
    <property type="protein sequence ID" value="GMJ04216.1"/>
    <property type="molecule type" value="Genomic_DNA"/>
</dbReference>
<organism evidence="12 13">
    <name type="scientific">Hibiscus trionum</name>
    <name type="common">Flower of an hour</name>
    <dbReference type="NCBI Taxonomy" id="183268"/>
    <lineage>
        <taxon>Eukaryota</taxon>
        <taxon>Viridiplantae</taxon>
        <taxon>Streptophyta</taxon>
        <taxon>Embryophyta</taxon>
        <taxon>Tracheophyta</taxon>
        <taxon>Spermatophyta</taxon>
        <taxon>Magnoliopsida</taxon>
        <taxon>eudicotyledons</taxon>
        <taxon>Gunneridae</taxon>
        <taxon>Pentapetalae</taxon>
        <taxon>rosids</taxon>
        <taxon>malvids</taxon>
        <taxon>Malvales</taxon>
        <taxon>Malvaceae</taxon>
        <taxon>Malvoideae</taxon>
        <taxon>Hibiscus</taxon>
    </lineage>
</organism>
<evidence type="ECO:0000256" key="5">
    <source>
        <dbReference type="ARBA" id="ARBA00022884"/>
    </source>
</evidence>
<dbReference type="InterPro" id="IPR051106">
    <property type="entry name" value="RNA-bind/splicing_reg"/>
</dbReference>
<keyword evidence="5 8" id="KW-0694">RNA-binding</keyword>
<evidence type="ECO:0000256" key="4">
    <source>
        <dbReference type="ARBA" id="ARBA00022737"/>
    </source>
</evidence>
<dbReference type="SMART" id="SM00360">
    <property type="entry name" value="RRM"/>
    <property type="match status" value="1"/>
</dbReference>
<keyword evidence="10" id="KW-0732">Signal</keyword>
<dbReference type="GO" id="GO:0008380">
    <property type="term" value="P:RNA splicing"/>
    <property type="evidence" value="ECO:0007669"/>
    <property type="project" value="UniProtKB-KW"/>
</dbReference>
<dbReference type="Pfam" id="PF00076">
    <property type="entry name" value="RRM_1"/>
    <property type="match status" value="1"/>
</dbReference>
<gene>
    <name evidence="12" type="ORF">HRI_004090800</name>
</gene>
<keyword evidence="2" id="KW-0433">Leucine-rich repeat</keyword>
<dbReference type="GO" id="GO:0005634">
    <property type="term" value="C:nucleus"/>
    <property type="evidence" value="ECO:0007669"/>
    <property type="project" value="UniProtKB-SubCell"/>
</dbReference>
<keyword evidence="13" id="KW-1185">Reference proteome</keyword>
<dbReference type="InterPro" id="IPR012677">
    <property type="entry name" value="Nucleotide-bd_a/b_plait_sf"/>
</dbReference>
<feature type="compositionally biased region" description="Polar residues" evidence="9">
    <location>
        <begin position="280"/>
        <end position="289"/>
    </location>
</feature>
<name>A0A9W7IYC8_HIBTR</name>
<feature type="region of interest" description="Disordered" evidence="9">
    <location>
        <begin position="657"/>
        <end position="680"/>
    </location>
</feature>
<reference evidence="12" key="1">
    <citation type="submission" date="2023-05" db="EMBL/GenBank/DDBJ databases">
        <title>Genome and transcriptome analyses reveal genes involved in the formation of fine ridges on petal epidermal cells in Hibiscus trionum.</title>
        <authorList>
            <person name="Koshimizu S."/>
            <person name="Masuda S."/>
            <person name="Ishii T."/>
            <person name="Shirasu K."/>
            <person name="Hoshino A."/>
            <person name="Arita M."/>
        </authorList>
    </citation>
    <scope>NUCLEOTIDE SEQUENCE</scope>
    <source>
        <strain evidence="12">Hamamatsu line</strain>
    </source>
</reference>
<evidence type="ECO:0000256" key="2">
    <source>
        <dbReference type="ARBA" id="ARBA00022614"/>
    </source>
</evidence>
<evidence type="ECO:0000259" key="11">
    <source>
        <dbReference type="PROSITE" id="PS50102"/>
    </source>
</evidence>
<dbReference type="GO" id="GO:0003723">
    <property type="term" value="F:RNA binding"/>
    <property type="evidence" value="ECO:0007669"/>
    <property type="project" value="UniProtKB-UniRule"/>
</dbReference>
<dbReference type="SUPFAM" id="SSF54928">
    <property type="entry name" value="RNA-binding domain, RBD"/>
    <property type="match status" value="1"/>
</dbReference>
<dbReference type="OrthoDB" id="1000944at2759"/>
<evidence type="ECO:0000256" key="7">
    <source>
        <dbReference type="ARBA" id="ARBA00023242"/>
    </source>
</evidence>
<keyword evidence="4" id="KW-0677">Repeat</keyword>
<accession>A0A9W7IYC8</accession>
<dbReference type="PROSITE" id="PS50102">
    <property type="entry name" value="RRM"/>
    <property type="match status" value="1"/>
</dbReference>